<evidence type="ECO:0000256" key="2">
    <source>
        <dbReference type="ARBA" id="ARBA00022801"/>
    </source>
</evidence>
<evidence type="ECO:0000313" key="5">
    <source>
        <dbReference type="EMBL" id="NHN56960.1"/>
    </source>
</evidence>
<dbReference type="AlphaFoldDB" id="A0A967B411"/>
<keyword evidence="2" id="KW-0378">Hydrolase</keyword>
<dbReference type="Gene3D" id="3.90.79.10">
    <property type="entry name" value="Nucleoside Triphosphate Pyrophosphohydrolase"/>
    <property type="match status" value="1"/>
</dbReference>
<dbReference type="InterPro" id="IPR020084">
    <property type="entry name" value="NUDIX_hydrolase_CS"/>
</dbReference>
<proteinExistence type="predicted"/>
<protein>
    <submittedName>
        <fullName evidence="5">NUDIX domain-containing protein</fullName>
    </submittedName>
</protein>
<name>A0A967B411_9MICO</name>
<dbReference type="CDD" id="cd04688">
    <property type="entry name" value="NUDIX_Hydrolase"/>
    <property type="match status" value="1"/>
</dbReference>
<feature type="domain" description="Nudix hydrolase" evidence="4">
    <location>
        <begin position="1"/>
        <end position="180"/>
    </location>
</feature>
<dbReference type="PROSITE" id="PS00893">
    <property type="entry name" value="NUDIX_BOX"/>
    <property type="match status" value="1"/>
</dbReference>
<keyword evidence="6" id="KW-1185">Reference proteome</keyword>
<evidence type="ECO:0000313" key="6">
    <source>
        <dbReference type="Proteomes" id="UP000744769"/>
    </source>
</evidence>
<organism evidence="5 6">
    <name type="scientific">Metallococcus carri</name>
    <dbReference type="NCBI Taxonomy" id="1656884"/>
    <lineage>
        <taxon>Bacteria</taxon>
        <taxon>Bacillati</taxon>
        <taxon>Actinomycetota</taxon>
        <taxon>Actinomycetes</taxon>
        <taxon>Micrococcales</taxon>
        <taxon>Dermacoccaceae</taxon>
        <taxon>Metallococcus</taxon>
    </lineage>
</organism>
<dbReference type="Gene3D" id="3.40.50.150">
    <property type="entry name" value="Vaccinia Virus protein VP39"/>
    <property type="match status" value="1"/>
</dbReference>
<dbReference type="Proteomes" id="UP000744769">
    <property type="component" value="Unassembled WGS sequence"/>
</dbReference>
<evidence type="ECO:0000256" key="3">
    <source>
        <dbReference type="SAM" id="MobiDB-lite"/>
    </source>
</evidence>
<dbReference type="PROSITE" id="PS51462">
    <property type="entry name" value="NUDIX"/>
    <property type="match status" value="1"/>
</dbReference>
<dbReference type="SUPFAM" id="SSF53335">
    <property type="entry name" value="S-adenosyl-L-methionine-dependent methyltransferases"/>
    <property type="match status" value="1"/>
</dbReference>
<dbReference type="PANTHER" id="PTHR43046:SF14">
    <property type="entry name" value="MUTT_NUDIX FAMILY PROTEIN"/>
    <property type="match status" value="1"/>
</dbReference>
<dbReference type="EMBL" id="JAAOIV010000011">
    <property type="protein sequence ID" value="NHN56960.1"/>
    <property type="molecule type" value="Genomic_DNA"/>
</dbReference>
<dbReference type="SUPFAM" id="SSF55811">
    <property type="entry name" value="Nudix"/>
    <property type="match status" value="1"/>
</dbReference>
<evidence type="ECO:0000259" key="4">
    <source>
        <dbReference type="PROSITE" id="PS51462"/>
    </source>
</evidence>
<gene>
    <name evidence="5" type="ORF">G9U51_14405</name>
</gene>
<dbReference type="Pfam" id="PF13489">
    <property type="entry name" value="Methyltransf_23"/>
    <property type="match status" value="1"/>
</dbReference>
<accession>A0A967B411</accession>
<dbReference type="InterPro" id="IPR000086">
    <property type="entry name" value="NUDIX_hydrolase_dom"/>
</dbReference>
<dbReference type="CDD" id="cd02440">
    <property type="entry name" value="AdoMet_MTases"/>
    <property type="match status" value="1"/>
</dbReference>
<dbReference type="GO" id="GO:0016787">
    <property type="term" value="F:hydrolase activity"/>
    <property type="evidence" value="ECO:0007669"/>
    <property type="project" value="UniProtKB-KW"/>
</dbReference>
<feature type="region of interest" description="Disordered" evidence="3">
    <location>
        <begin position="1"/>
        <end position="37"/>
    </location>
</feature>
<dbReference type="InterPro" id="IPR029063">
    <property type="entry name" value="SAM-dependent_MTases_sf"/>
</dbReference>
<sequence>MSRVVAMKRLYDRPPTDLPGTTSGPADPADQARPDKVRSVRIRVKSMAILPNPEFTAHAVAVHPPTPESPHGYHRLIGGSVEPGETHRAAIAREIREELGAELTDEHLLGVVESIFTIRGAPGHEIVFLYAGRLTPPIPPQGTTLTEDDGAQHPVVWRSLNDADEQLPLYPADAARFVHRLPRTDQDRQAEREATVAAYDLDAEAYASGTGAIPEDLLAELDRFAGLVGTGGSVLEIGSGPGRDAALLEARGLAVDRTDITPAFVDRMRAAGHNARVLDPLRDDLGGPYDGAWCDAVLLHLSRPEMAIVLHKLHQAIRPGGHLYAGVKEGDGDGWTRHGNVAGARHFTYWTEPALREVLTAAGWRVDEVHRAPGRRLQETWLNVFCSR</sequence>
<evidence type="ECO:0000256" key="1">
    <source>
        <dbReference type="ARBA" id="ARBA00001946"/>
    </source>
</evidence>
<dbReference type="InterPro" id="IPR015797">
    <property type="entry name" value="NUDIX_hydrolase-like_dom_sf"/>
</dbReference>
<comment type="caution">
    <text evidence="5">The sequence shown here is derived from an EMBL/GenBank/DDBJ whole genome shotgun (WGS) entry which is preliminary data.</text>
</comment>
<comment type="cofactor">
    <cofactor evidence="1">
        <name>Mg(2+)</name>
        <dbReference type="ChEBI" id="CHEBI:18420"/>
    </cofactor>
</comment>
<dbReference type="PANTHER" id="PTHR43046">
    <property type="entry name" value="GDP-MANNOSE MANNOSYL HYDROLASE"/>
    <property type="match status" value="1"/>
</dbReference>
<dbReference type="Pfam" id="PF00293">
    <property type="entry name" value="NUDIX"/>
    <property type="match status" value="1"/>
</dbReference>
<reference evidence="5" key="1">
    <citation type="submission" date="2020-03" db="EMBL/GenBank/DDBJ databases">
        <title>Draft sequencing of Calidifontibacter sp. DB0510.</title>
        <authorList>
            <person name="Kim D.-U."/>
        </authorList>
    </citation>
    <scope>NUCLEOTIDE SEQUENCE</scope>
    <source>
        <strain evidence="5">DB0510</strain>
    </source>
</reference>